<dbReference type="Gene3D" id="3.40.30.10">
    <property type="entry name" value="Glutaredoxin"/>
    <property type="match status" value="1"/>
</dbReference>
<keyword evidence="3" id="KW-1185">Reference proteome</keyword>
<comment type="caution">
    <text evidence="2">The sequence shown here is derived from an EMBL/GenBank/DDBJ whole genome shotgun (WGS) entry which is preliminary data.</text>
</comment>
<dbReference type="AlphaFoldDB" id="A0A150GSN2"/>
<dbReference type="STRING" id="33097.A0A150GSN2"/>
<dbReference type="PROSITE" id="PS51352">
    <property type="entry name" value="THIOREDOXIN_2"/>
    <property type="match status" value="1"/>
</dbReference>
<dbReference type="OrthoDB" id="10263751at2759"/>
<dbReference type="PANTHER" id="PTHR46135">
    <property type="entry name" value="NME/NM23 FAMILY MEMBER 8"/>
    <property type="match status" value="1"/>
</dbReference>
<organism evidence="2 3">
    <name type="scientific">Gonium pectorale</name>
    <name type="common">Green alga</name>
    <dbReference type="NCBI Taxonomy" id="33097"/>
    <lineage>
        <taxon>Eukaryota</taxon>
        <taxon>Viridiplantae</taxon>
        <taxon>Chlorophyta</taxon>
        <taxon>core chlorophytes</taxon>
        <taxon>Chlorophyceae</taxon>
        <taxon>CS clade</taxon>
        <taxon>Chlamydomonadales</taxon>
        <taxon>Volvocaceae</taxon>
        <taxon>Gonium</taxon>
    </lineage>
</organism>
<dbReference type="InterPro" id="IPR017937">
    <property type="entry name" value="Thioredoxin_CS"/>
</dbReference>
<proteinExistence type="predicted"/>
<dbReference type="PANTHER" id="PTHR46135:SF3">
    <property type="entry name" value="NME_NM23 FAMILY MEMBER 8"/>
    <property type="match status" value="1"/>
</dbReference>
<dbReference type="InterPro" id="IPR013766">
    <property type="entry name" value="Thioredoxin_domain"/>
</dbReference>
<accession>A0A150GSN2</accession>
<gene>
    <name evidence="2" type="ORF">GPECTOR_8g207</name>
</gene>
<dbReference type="InterPro" id="IPR036249">
    <property type="entry name" value="Thioredoxin-like_sf"/>
</dbReference>
<evidence type="ECO:0000259" key="1">
    <source>
        <dbReference type="PROSITE" id="PS51352"/>
    </source>
</evidence>
<dbReference type="InterPro" id="IPR051766">
    <property type="entry name" value="TXND_domain-containing"/>
</dbReference>
<evidence type="ECO:0000313" key="3">
    <source>
        <dbReference type="Proteomes" id="UP000075714"/>
    </source>
</evidence>
<evidence type="ECO:0000313" key="2">
    <source>
        <dbReference type="EMBL" id="KXZ52823.1"/>
    </source>
</evidence>
<dbReference type="SUPFAM" id="SSF52833">
    <property type="entry name" value="Thioredoxin-like"/>
    <property type="match status" value="1"/>
</dbReference>
<dbReference type="PROSITE" id="PS00194">
    <property type="entry name" value="THIOREDOXIN_1"/>
    <property type="match status" value="1"/>
</dbReference>
<dbReference type="Proteomes" id="UP000075714">
    <property type="component" value="Unassembled WGS sequence"/>
</dbReference>
<name>A0A150GSN2_GONPE</name>
<dbReference type="EMBL" id="LSYV01000009">
    <property type="protein sequence ID" value="KXZ52823.1"/>
    <property type="molecule type" value="Genomic_DNA"/>
</dbReference>
<sequence>MAMQMALLPPVQYNIDSDVELEAKLASKGLKVVEIFSEWCGPCKSVLPTFRRIRLDRDDENALLFLTVPAEKCNFLEAAKEHRGKSEPLFLLYRNGQLKVRIEGANTPALNQQVLLLTPANADVDDLEENPIYLAKQERERIARGETVKDAKSNKKGKK</sequence>
<protein>
    <recommendedName>
        <fullName evidence="1">Thioredoxin domain-containing protein</fullName>
    </recommendedName>
</protein>
<reference evidence="3" key="1">
    <citation type="journal article" date="2016" name="Nat. Commun.">
        <title>The Gonium pectorale genome demonstrates co-option of cell cycle regulation during the evolution of multicellularity.</title>
        <authorList>
            <person name="Hanschen E.R."/>
            <person name="Marriage T.N."/>
            <person name="Ferris P.J."/>
            <person name="Hamaji T."/>
            <person name="Toyoda A."/>
            <person name="Fujiyama A."/>
            <person name="Neme R."/>
            <person name="Noguchi H."/>
            <person name="Minakuchi Y."/>
            <person name="Suzuki M."/>
            <person name="Kawai-Toyooka H."/>
            <person name="Smith D.R."/>
            <person name="Sparks H."/>
            <person name="Anderson J."/>
            <person name="Bakaric R."/>
            <person name="Luria V."/>
            <person name="Karger A."/>
            <person name="Kirschner M.W."/>
            <person name="Durand P.M."/>
            <person name="Michod R.E."/>
            <person name="Nozaki H."/>
            <person name="Olson B.J."/>
        </authorList>
    </citation>
    <scope>NUCLEOTIDE SEQUENCE [LARGE SCALE GENOMIC DNA]</scope>
    <source>
        <strain evidence="3">NIES-2863</strain>
    </source>
</reference>
<dbReference type="Pfam" id="PF00085">
    <property type="entry name" value="Thioredoxin"/>
    <property type="match status" value="1"/>
</dbReference>
<feature type="domain" description="Thioredoxin" evidence="1">
    <location>
        <begin position="1"/>
        <end position="129"/>
    </location>
</feature>